<feature type="region of interest" description="Disordered" evidence="1">
    <location>
        <begin position="66"/>
        <end position="91"/>
    </location>
</feature>
<name>A0ABD1LMV4_9FABA</name>
<accession>A0ABD1LMV4</accession>
<organism evidence="2 3">
    <name type="scientific">Flemingia macrophylla</name>
    <dbReference type="NCBI Taxonomy" id="520843"/>
    <lineage>
        <taxon>Eukaryota</taxon>
        <taxon>Viridiplantae</taxon>
        <taxon>Streptophyta</taxon>
        <taxon>Embryophyta</taxon>
        <taxon>Tracheophyta</taxon>
        <taxon>Spermatophyta</taxon>
        <taxon>Magnoliopsida</taxon>
        <taxon>eudicotyledons</taxon>
        <taxon>Gunneridae</taxon>
        <taxon>Pentapetalae</taxon>
        <taxon>rosids</taxon>
        <taxon>fabids</taxon>
        <taxon>Fabales</taxon>
        <taxon>Fabaceae</taxon>
        <taxon>Papilionoideae</taxon>
        <taxon>50 kb inversion clade</taxon>
        <taxon>NPAAA clade</taxon>
        <taxon>indigoferoid/millettioid clade</taxon>
        <taxon>Phaseoleae</taxon>
        <taxon>Flemingia</taxon>
    </lineage>
</organism>
<evidence type="ECO:0000313" key="3">
    <source>
        <dbReference type="Proteomes" id="UP001603857"/>
    </source>
</evidence>
<keyword evidence="3" id="KW-1185">Reference proteome</keyword>
<reference evidence="2 3" key="1">
    <citation type="submission" date="2024-08" db="EMBL/GenBank/DDBJ databases">
        <title>Insights into the chromosomal genome structure of Flemingia macrophylla.</title>
        <authorList>
            <person name="Ding Y."/>
            <person name="Zhao Y."/>
            <person name="Bi W."/>
            <person name="Wu M."/>
            <person name="Zhao G."/>
            <person name="Gong Y."/>
            <person name="Li W."/>
            <person name="Zhang P."/>
        </authorList>
    </citation>
    <scope>NUCLEOTIDE SEQUENCE [LARGE SCALE GENOMIC DNA]</scope>
    <source>
        <strain evidence="2">DYQJB</strain>
        <tissue evidence="2">Leaf</tissue>
    </source>
</reference>
<gene>
    <name evidence="2" type="ORF">Fmac_023908</name>
</gene>
<dbReference type="Proteomes" id="UP001603857">
    <property type="component" value="Unassembled WGS sequence"/>
</dbReference>
<feature type="compositionally biased region" description="Polar residues" evidence="1">
    <location>
        <begin position="73"/>
        <end position="91"/>
    </location>
</feature>
<evidence type="ECO:0000256" key="1">
    <source>
        <dbReference type="SAM" id="MobiDB-lite"/>
    </source>
</evidence>
<evidence type="ECO:0000313" key="2">
    <source>
        <dbReference type="EMBL" id="KAL2324850.1"/>
    </source>
</evidence>
<sequence>MILRKVIVADKGLKVLSLAPRLISPRMLIVLPKSSQIAIDFIGIMSKVGGNEFDVKKLMVGRARPKSIAKANQGPNPTKFSRPTPQDTLPL</sequence>
<protein>
    <submittedName>
        <fullName evidence="2">Uncharacterized protein</fullName>
    </submittedName>
</protein>
<dbReference type="EMBL" id="JBGMDY010000008">
    <property type="protein sequence ID" value="KAL2324850.1"/>
    <property type="molecule type" value="Genomic_DNA"/>
</dbReference>
<comment type="caution">
    <text evidence="2">The sequence shown here is derived from an EMBL/GenBank/DDBJ whole genome shotgun (WGS) entry which is preliminary data.</text>
</comment>
<proteinExistence type="predicted"/>
<dbReference type="AlphaFoldDB" id="A0ABD1LMV4"/>